<feature type="transmembrane region" description="Helical" evidence="1">
    <location>
        <begin position="40"/>
        <end position="57"/>
    </location>
</feature>
<evidence type="ECO:0000256" key="1">
    <source>
        <dbReference type="SAM" id="Phobius"/>
    </source>
</evidence>
<sequence length="167" mass="17968">MTRVAEQQLWPYRPQALATYRDGVHDGPGRSPIRSSRRPLVALAVLLLIGVGFAAVMRVPRTVDGAVIGADGPNLVSMFAGRLNPEPVPGTEVTLVQEGGRATLRVVRAEVVDDPADRRWNIPAEVPRPITIVWLAGDAKESFGRLSLVVANPTLLELVPGVEGVLR</sequence>
<dbReference type="EMBL" id="FMCR01000002">
    <property type="protein sequence ID" value="SCE96843.1"/>
    <property type="molecule type" value="Genomic_DNA"/>
</dbReference>
<dbReference type="STRING" id="285676.GA0070561_2804"/>
<dbReference type="Proteomes" id="UP000198864">
    <property type="component" value="Unassembled WGS sequence"/>
</dbReference>
<keyword evidence="1" id="KW-1133">Transmembrane helix</keyword>
<keyword evidence="1" id="KW-0472">Membrane</keyword>
<organism evidence="2 3">
    <name type="scientific">Micromonospora saelicesensis</name>
    <dbReference type="NCBI Taxonomy" id="285676"/>
    <lineage>
        <taxon>Bacteria</taxon>
        <taxon>Bacillati</taxon>
        <taxon>Actinomycetota</taxon>
        <taxon>Actinomycetes</taxon>
        <taxon>Micromonosporales</taxon>
        <taxon>Micromonosporaceae</taxon>
        <taxon>Micromonospora</taxon>
    </lineage>
</organism>
<keyword evidence="1" id="KW-0812">Transmembrane</keyword>
<evidence type="ECO:0000313" key="2">
    <source>
        <dbReference type="EMBL" id="SCE96843.1"/>
    </source>
</evidence>
<name>A0A1C4WL29_9ACTN</name>
<accession>A0A1C4WL29</accession>
<evidence type="ECO:0000313" key="3">
    <source>
        <dbReference type="Proteomes" id="UP000198864"/>
    </source>
</evidence>
<reference evidence="2 3" key="1">
    <citation type="submission" date="2016-06" db="EMBL/GenBank/DDBJ databases">
        <authorList>
            <person name="Kjaerup R.B."/>
            <person name="Dalgaard T.S."/>
            <person name="Juul-Madsen H.R."/>
        </authorList>
    </citation>
    <scope>NUCLEOTIDE SEQUENCE [LARGE SCALE GENOMIC DNA]</scope>
    <source>
        <strain evidence="2 3">DSM 44871</strain>
    </source>
</reference>
<dbReference type="AlphaFoldDB" id="A0A1C4WL29"/>
<proteinExistence type="predicted"/>
<protein>
    <submittedName>
        <fullName evidence="2">Uncharacterized protein</fullName>
    </submittedName>
</protein>
<gene>
    <name evidence="2" type="ORF">GA0070561_2804</name>
</gene>